<sequence length="555" mass="60416">MKNKKTLIMGIIIGVLVVVIGVMGYMLIKGRTDGRDKDGQDSTQNISTDVTGKDLEQDTSDKAADMTSAAKKGDDADGKNSEKKSVSFYAEIGHDSTWEASGKTCATENINIYNKTSSVVSGWKLDVIYKGKPAIEDIWNGEKKINEYTVSITPADYNQDIPAGGSVNVGYNIASDDLTVVDYILYIDGKEYRGSENLSADTSDATSNSVDAESKDGKMDKVETTDKTDKTLDVTGGVAESDTKKTAEDGTPFDNHGQLSVKGTDIVDESGSKYQLKGVSTHGITWFPDYVNKDAFQSIRDDWDANLVRLAMYTDTGDSNGYCSGGDKDSIRGLVDAGVTAATELGMYVIIDWHILNDNNPNSHIDDAKEFFDDVSAKYSSNHNVIYEICNEPNGGTSWADIKSYAETIIPVIRKNDKNAIIIVGTPNWSQDVDIVSEDPITGYDNIMYAVHFYAATHKDDLRNKVKTAISNGLPVFVSEFSLCDASGNGGIDYDSSDVWFDLINDNNLSYASWSLCNKNETSALIKPDSTATSTITIDDLSDTGKYVRDKILGN</sequence>
<comment type="similarity">
    <text evidence="8">Belongs to the glycosyl hydrolase 5 (cellulase A) family.</text>
</comment>
<evidence type="ECO:0000256" key="10">
    <source>
        <dbReference type="SAM" id="Phobius"/>
    </source>
</evidence>
<proteinExistence type="inferred from homology"/>
<keyword evidence="3 8" id="KW-0378">Hydrolase</keyword>
<evidence type="ECO:0000256" key="5">
    <source>
        <dbReference type="ARBA" id="ARBA00023277"/>
    </source>
</evidence>
<gene>
    <name evidence="12" type="ORF">DWX94_10040</name>
</gene>
<dbReference type="EC" id="3.2.1.4" evidence="8"/>
<dbReference type="AlphaFoldDB" id="A0A412IQK8"/>
<feature type="region of interest" description="Disordered" evidence="9">
    <location>
        <begin position="33"/>
        <end position="81"/>
    </location>
</feature>
<comment type="catalytic activity">
    <reaction evidence="1 8">
        <text>Endohydrolysis of (1-&gt;4)-beta-D-glucosidic linkages in cellulose, lichenin and cereal beta-D-glucans.</text>
        <dbReference type="EC" id="3.2.1.4"/>
    </reaction>
</comment>
<evidence type="ECO:0000256" key="1">
    <source>
        <dbReference type="ARBA" id="ARBA00000966"/>
    </source>
</evidence>
<dbReference type="Gene3D" id="2.60.40.290">
    <property type="match status" value="1"/>
</dbReference>
<keyword evidence="10" id="KW-0472">Membrane</keyword>
<comment type="caution">
    <text evidence="12">The sequence shown here is derived from an EMBL/GenBank/DDBJ whole genome shotgun (WGS) entry which is preliminary data.</text>
</comment>
<evidence type="ECO:0000256" key="8">
    <source>
        <dbReference type="RuleBase" id="RU361153"/>
    </source>
</evidence>
<keyword evidence="10" id="KW-0812">Transmembrane</keyword>
<evidence type="ECO:0000256" key="7">
    <source>
        <dbReference type="ARBA" id="ARBA00023326"/>
    </source>
</evidence>
<name>A0A412IQK8_9FIRM</name>
<feature type="compositionally biased region" description="Basic and acidic residues" evidence="9">
    <location>
        <begin position="212"/>
        <end position="232"/>
    </location>
</feature>
<feature type="compositionally biased region" description="Basic and acidic residues" evidence="9">
    <location>
        <begin position="71"/>
        <end position="81"/>
    </location>
</feature>
<feature type="transmembrane region" description="Helical" evidence="10">
    <location>
        <begin position="7"/>
        <end position="28"/>
    </location>
</feature>
<dbReference type="GO" id="GO:0030245">
    <property type="term" value="P:cellulose catabolic process"/>
    <property type="evidence" value="ECO:0007669"/>
    <property type="project" value="UniProtKB-KW"/>
</dbReference>
<dbReference type="InterPro" id="IPR012291">
    <property type="entry name" value="CBM2_carb-bd_dom_sf"/>
</dbReference>
<reference evidence="12 13" key="1">
    <citation type="submission" date="2018-08" db="EMBL/GenBank/DDBJ databases">
        <title>A genome reference for cultivated species of the human gut microbiota.</title>
        <authorList>
            <person name="Zou Y."/>
            <person name="Xue W."/>
            <person name="Luo G."/>
        </authorList>
    </citation>
    <scope>NUCLEOTIDE SEQUENCE [LARGE SCALE GENOMIC DNA]</scope>
    <source>
        <strain evidence="12 13">AF22-21</strain>
    </source>
</reference>
<protein>
    <recommendedName>
        <fullName evidence="8">Endoglucanase</fullName>
        <ecNumber evidence="8">3.2.1.4</ecNumber>
    </recommendedName>
</protein>
<accession>A0A412IQK8</accession>
<dbReference type="InterPro" id="IPR018087">
    <property type="entry name" value="Glyco_hydro_5_CS"/>
</dbReference>
<evidence type="ECO:0000256" key="9">
    <source>
        <dbReference type="SAM" id="MobiDB-lite"/>
    </source>
</evidence>
<feature type="compositionally biased region" description="Basic and acidic residues" evidence="9">
    <location>
        <begin position="51"/>
        <end position="64"/>
    </location>
</feature>
<keyword evidence="4 8" id="KW-0136">Cellulose degradation</keyword>
<dbReference type="Gene3D" id="3.20.20.80">
    <property type="entry name" value="Glycosidases"/>
    <property type="match status" value="1"/>
</dbReference>
<dbReference type="InterPro" id="IPR001547">
    <property type="entry name" value="Glyco_hydro_5"/>
</dbReference>
<evidence type="ECO:0000256" key="6">
    <source>
        <dbReference type="ARBA" id="ARBA00023295"/>
    </source>
</evidence>
<feature type="compositionally biased region" description="Polar residues" evidence="9">
    <location>
        <begin position="41"/>
        <end position="50"/>
    </location>
</feature>
<keyword evidence="5 8" id="KW-0119">Carbohydrate metabolism</keyword>
<evidence type="ECO:0000259" key="11">
    <source>
        <dbReference type="SMART" id="SM00637"/>
    </source>
</evidence>
<dbReference type="PROSITE" id="PS00659">
    <property type="entry name" value="GLYCOSYL_HYDROL_F5"/>
    <property type="match status" value="1"/>
</dbReference>
<dbReference type="EMBL" id="QRVK01000026">
    <property type="protein sequence ID" value="RGS40679.1"/>
    <property type="molecule type" value="Genomic_DNA"/>
</dbReference>
<dbReference type="PANTHER" id="PTHR34142">
    <property type="entry name" value="ENDO-BETA-1,4-GLUCANASE A"/>
    <property type="match status" value="1"/>
</dbReference>
<evidence type="ECO:0000256" key="4">
    <source>
        <dbReference type="ARBA" id="ARBA00023001"/>
    </source>
</evidence>
<dbReference type="Pfam" id="PF00553">
    <property type="entry name" value="CBM_2"/>
    <property type="match status" value="1"/>
</dbReference>
<dbReference type="SMART" id="SM00637">
    <property type="entry name" value="CBD_II"/>
    <property type="match status" value="1"/>
</dbReference>
<evidence type="ECO:0000313" key="13">
    <source>
        <dbReference type="Proteomes" id="UP000283295"/>
    </source>
</evidence>
<feature type="compositionally biased region" description="Polar residues" evidence="9">
    <location>
        <begin position="196"/>
        <end position="211"/>
    </location>
</feature>
<dbReference type="InterPro" id="IPR017853">
    <property type="entry name" value="GH"/>
</dbReference>
<feature type="domain" description="CBM2" evidence="11">
    <location>
        <begin position="88"/>
        <end position="180"/>
    </location>
</feature>
<dbReference type="GO" id="GO:0030247">
    <property type="term" value="F:polysaccharide binding"/>
    <property type="evidence" value="ECO:0007669"/>
    <property type="project" value="InterPro"/>
</dbReference>
<dbReference type="GO" id="GO:0008810">
    <property type="term" value="F:cellulase activity"/>
    <property type="evidence" value="ECO:0007669"/>
    <property type="project" value="UniProtKB-EC"/>
</dbReference>
<keyword evidence="6 8" id="KW-0326">Glycosidase</keyword>
<dbReference type="SUPFAM" id="SSF49384">
    <property type="entry name" value="Carbohydrate-binding domain"/>
    <property type="match status" value="1"/>
</dbReference>
<dbReference type="SUPFAM" id="SSF51445">
    <property type="entry name" value="(Trans)glycosidases"/>
    <property type="match status" value="1"/>
</dbReference>
<evidence type="ECO:0000256" key="2">
    <source>
        <dbReference type="ARBA" id="ARBA00022729"/>
    </source>
</evidence>
<dbReference type="PANTHER" id="PTHR34142:SF1">
    <property type="entry name" value="GLYCOSIDE HYDROLASE FAMILY 5 DOMAIN-CONTAINING PROTEIN"/>
    <property type="match status" value="1"/>
</dbReference>
<feature type="region of interest" description="Disordered" evidence="9">
    <location>
        <begin position="196"/>
        <end position="260"/>
    </location>
</feature>
<dbReference type="InterPro" id="IPR008965">
    <property type="entry name" value="CBM2/CBM3_carb-bd_dom_sf"/>
</dbReference>
<dbReference type="Pfam" id="PF00150">
    <property type="entry name" value="Cellulase"/>
    <property type="match status" value="1"/>
</dbReference>
<keyword evidence="7 8" id="KW-0624">Polysaccharide degradation</keyword>
<keyword evidence="2" id="KW-0732">Signal</keyword>
<keyword evidence="10" id="KW-1133">Transmembrane helix</keyword>
<dbReference type="OrthoDB" id="154460at2"/>
<dbReference type="InterPro" id="IPR001919">
    <property type="entry name" value="CBD2"/>
</dbReference>
<evidence type="ECO:0000313" key="12">
    <source>
        <dbReference type="EMBL" id="RGS40679.1"/>
    </source>
</evidence>
<organism evidence="12 13">
    <name type="scientific">Coprococcus eutactus</name>
    <dbReference type="NCBI Taxonomy" id="33043"/>
    <lineage>
        <taxon>Bacteria</taxon>
        <taxon>Bacillati</taxon>
        <taxon>Bacillota</taxon>
        <taxon>Clostridia</taxon>
        <taxon>Lachnospirales</taxon>
        <taxon>Lachnospiraceae</taxon>
        <taxon>Coprococcus</taxon>
    </lineage>
</organism>
<dbReference type="Proteomes" id="UP000283295">
    <property type="component" value="Unassembled WGS sequence"/>
</dbReference>
<evidence type="ECO:0000256" key="3">
    <source>
        <dbReference type="ARBA" id="ARBA00022801"/>
    </source>
</evidence>